<accession>A0AA37T6Y9</accession>
<organism evidence="2 3">
    <name type="scientific">Marinibactrum halimedae</name>
    <dbReference type="NCBI Taxonomy" id="1444977"/>
    <lineage>
        <taxon>Bacteria</taxon>
        <taxon>Pseudomonadati</taxon>
        <taxon>Pseudomonadota</taxon>
        <taxon>Gammaproteobacteria</taxon>
        <taxon>Cellvibrionales</taxon>
        <taxon>Cellvibrionaceae</taxon>
        <taxon>Marinibactrum</taxon>
    </lineage>
</organism>
<gene>
    <name evidence="2" type="ORF">GCM10007877_39040</name>
</gene>
<protein>
    <submittedName>
        <fullName evidence="2">Uncharacterized protein</fullName>
    </submittedName>
</protein>
<dbReference type="AlphaFoldDB" id="A0AA37T6Y9"/>
<evidence type="ECO:0000313" key="3">
    <source>
        <dbReference type="Proteomes" id="UP001156870"/>
    </source>
</evidence>
<evidence type="ECO:0000313" key="2">
    <source>
        <dbReference type="EMBL" id="GLS28185.1"/>
    </source>
</evidence>
<keyword evidence="1" id="KW-0732">Signal</keyword>
<sequence length="288" mass="32562">MKKNHFLGSVVIALSILWTSSAFSTIISTEINNIIYSHENIELNWGNLLCGGCSNWYASYINIDLYQNDLPFYRISSNYPYNKIHNPDGIPSYWWLVPSMIEGDNFSIRITNAQNESEFAATNTFSIENTEAHLNILPNSEFDTSEYWALKDEGCHSNNAKRCRIESETYSAIYDGKLDTGNMSDGLYFIGESAPISVNGNYWIILPKNVKGTIVRVVNASDNSVEKAFSRSMVTPQSPYRRESDVYLYFSANEPVYIQLEVDGAYFADSPEEADGLQLDYVRVLSAD</sequence>
<name>A0AA37T6Y9_9GAMM</name>
<keyword evidence="3" id="KW-1185">Reference proteome</keyword>
<feature type="signal peptide" evidence="1">
    <location>
        <begin position="1"/>
        <end position="24"/>
    </location>
</feature>
<proteinExistence type="predicted"/>
<dbReference type="Proteomes" id="UP001156870">
    <property type="component" value="Unassembled WGS sequence"/>
</dbReference>
<evidence type="ECO:0000256" key="1">
    <source>
        <dbReference type="SAM" id="SignalP"/>
    </source>
</evidence>
<dbReference type="EMBL" id="BSPD01000102">
    <property type="protein sequence ID" value="GLS28185.1"/>
    <property type="molecule type" value="Genomic_DNA"/>
</dbReference>
<reference evidence="2 3" key="1">
    <citation type="journal article" date="2014" name="Int. J. Syst. Evol. Microbiol.">
        <title>Complete genome sequence of Corynebacterium casei LMG S-19264T (=DSM 44701T), isolated from a smear-ripened cheese.</title>
        <authorList>
            <consortium name="US DOE Joint Genome Institute (JGI-PGF)"/>
            <person name="Walter F."/>
            <person name="Albersmeier A."/>
            <person name="Kalinowski J."/>
            <person name="Ruckert C."/>
        </authorList>
    </citation>
    <scope>NUCLEOTIDE SEQUENCE [LARGE SCALE GENOMIC DNA]</scope>
    <source>
        <strain evidence="2 3">NBRC 110095</strain>
    </source>
</reference>
<dbReference type="RefSeq" id="WP_232594120.1">
    <property type="nucleotide sequence ID" value="NZ_BSPD01000102.1"/>
</dbReference>
<feature type="chain" id="PRO_5041278171" evidence="1">
    <location>
        <begin position="25"/>
        <end position="288"/>
    </location>
</feature>
<comment type="caution">
    <text evidence="2">The sequence shown here is derived from an EMBL/GenBank/DDBJ whole genome shotgun (WGS) entry which is preliminary data.</text>
</comment>